<evidence type="ECO:0000313" key="2">
    <source>
        <dbReference type="EMBL" id="GAA5155079.1"/>
    </source>
</evidence>
<organism evidence="2 3">
    <name type="scientific">Pseudonocardia eucalypti</name>
    <dbReference type="NCBI Taxonomy" id="648755"/>
    <lineage>
        <taxon>Bacteria</taxon>
        <taxon>Bacillati</taxon>
        <taxon>Actinomycetota</taxon>
        <taxon>Actinomycetes</taxon>
        <taxon>Pseudonocardiales</taxon>
        <taxon>Pseudonocardiaceae</taxon>
        <taxon>Pseudonocardia</taxon>
    </lineage>
</organism>
<dbReference type="Proteomes" id="UP001428817">
    <property type="component" value="Unassembled WGS sequence"/>
</dbReference>
<comment type="caution">
    <text evidence="2">The sequence shown here is derived from an EMBL/GenBank/DDBJ whole genome shotgun (WGS) entry which is preliminary data.</text>
</comment>
<sequence length="71" mass="7040">MTVHVPAPRLCLGGEGNRVSVGRVVVAGAGVAGPSAAFRLSRAGARVTVLERAGRVGARRPVCAYAVGGTA</sequence>
<dbReference type="Pfam" id="PF01266">
    <property type="entry name" value="DAO"/>
    <property type="match status" value="1"/>
</dbReference>
<gene>
    <name evidence="2" type="ORF">GCM10023321_27810</name>
</gene>
<proteinExistence type="predicted"/>
<dbReference type="Gene3D" id="3.50.50.60">
    <property type="entry name" value="FAD/NAD(P)-binding domain"/>
    <property type="match status" value="1"/>
</dbReference>
<dbReference type="InterPro" id="IPR036188">
    <property type="entry name" value="FAD/NAD-bd_sf"/>
</dbReference>
<dbReference type="SUPFAM" id="SSF51905">
    <property type="entry name" value="FAD/NAD(P)-binding domain"/>
    <property type="match status" value="1"/>
</dbReference>
<accession>A0ABP9Q0W8</accession>
<protein>
    <recommendedName>
        <fullName evidence="1">FAD dependent oxidoreductase domain-containing protein</fullName>
    </recommendedName>
</protein>
<feature type="domain" description="FAD dependent oxidoreductase" evidence="1">
    <location>
        <begin position="23"/>
        <end position="57"/>
    </location>
</feature>
<name>A0ABP9Q0W8_9PSEU</name>
<evidence type="ECO:0000259" key="1">
    <source>
        <dbReference type="Pfam" id="PF01266"/>
    </source>
</evidence>
<evidence type="ECO:0000313" key="3">
    <source>
        <dbReference type="Proteomes" id="UP001428817"/>
    </source>
</evidence>
<dbReference type="InterPro" id="IPR006076">
    <property type="entry name" value="FAD-dep_OxRdtase"/>
</dbReference>
<reference evidence="3" key="1">
    <citation type="journal article" date="2019" name="Int. J. Syst. Evol. Microbiol.">
        <title>The Global Catalogue of Microorganisms (GCM) 10K type strain sequencing project: providing services to taxonomists for standard genome sequencing and annotation.</title>
        <authorList>
            <consortium name="The Broad Institute Genomics Platform"/>
            <consortium name="The Broad Institute Genome Sequencing Center for Infectious Disease"/>
            <person name="Wu L."/>
            <person name="Ma J."/>
        </authorList>
    </citation>
    <scope>NUCLEOTIDE SEQUENCE [LARGE SCALE GENOMIC DNA]</scope>
    <source>
        <strain evidence="3">JCM 18303</strain>
    </source>
</reference>
<keyword evidence="3" id="KW-1185">Reference proteome</keyword>
<dbReference type="EMBL" id="BAABJP010000010">
    <property type="protein sequence ID" value="GAA5155079.1"/>
    <property type="molecule type" value="Genomic_DNA"/>
</dbReference>